<reference evidence="2" key="1">
    <citation type="submission" date="2011-08" db="EMBL/GenBank/DDBJ databases">
        <title>Complete sequence of chromosome of Streptomyces violaceusniger Tu 4113.</title>
        <authorList>
            <consortium name="US DOE Joint Genome Institute"/>
            <person name="Lucas S."/>
            <person name="Han J."/>
            <person name="Lapidus A."/>
            <person name="Cheng J.-F."/>
            <person name="Goodwin L."/>
            <person name="Pitluck S."/>
            <person name="Peters L."/>
            <person name="Ivanova N."/>
            <person name="Daligault H."/>
            <person name="Detter J.C."/>
            <person name="Han C."/>
            <person name="Tapia R."/>
            <person name="Land M."/>
            <person name="Hauser L."/>
            <person name="Kyrpides N."/>
            <person name="Ivanova N."/>
            <person name="Pagani I."/>
            <person name="Hagen A."/>
            <person name="Katz L."/>
            <person name="Fiedler H.-P."/>
            <person name="Keasling J."/>
            <person name="Fortman J."/>
            <person name="Woyke T."/>
        </authorList>
    </citation>
    <scope>NUCLEOTIDE SEQUENCE [LARGE SCALE GENOMIC DNA]</scope>
    <source>
        <strain evidence="2">Tu 4113</strain>
    </source>
</reference>
<feature type="region of interest" description="Disordered" evidence="1">
    <location>
        <begin position="42"/>
        <end position="88"/>
    </location>
</feature>
<dbReference type="AlphaFoldDB" id="G2P3L1"/>
<gene>
    <name evidence="2" type="ORF">Strvi_3570</name>
</gene>
<dbReference type="KEGG" id="svl:Strvi_3570"/>
<evidence type="ECO:0000256" key="1">
    <source>
        <dbReference type="SAM" id="MobiDB-lite"/>
    </source>
</evidence>
<dbReference type="HOGENOM" id="CLU_2467807_0_0_11"/>
<proteinExistence type="predicted"/>
<dbReference type="Proteomes" id="UP000008703">
    <property type="component" value="Chromosome"/>
</dbReference>
<sequence length="88" mass="9827">MPVSGTHRDRAVSVRGSLSRRVGWGVRTTCHQLRCQAVGRQNALTRSSEHQSLHGPVCHHSPQTDEEREDRHREPILSRTVAQAGVGR</sequence>
<feature type="compositionally biased region" description="Basic and acidic residues" evidence="1">
    <location>
        <begin position="62"/>
        <end position="76"/>
    </location>
</feature>
<protein>
    <submittedName>
        <fullName evidence="2">Uncharacterized protein</fullName>
    </submittedName>
</protein>
<accession>G2P3L1</accession>
<keyword evidence="3" id="KW-1185">Reference proteome</keyword>
<evidence type="ECO:0000313" key="3">
    <source>
        <dbReference type="Proteomes" id="UP000008703"/>
    </source>
</evidence>
<organism evidence="2 3">
    <name type="scientific">Streptomyces violaceusniger (strain Tu 4113)</name>
    <dbReference type="NCBI Taxonomy" id="653045"/>
    <lineage>
        <taxon>Bacteria</taxon>
        <taxon>Bacillati</taxon>
        <taxon>Actinomycetota</taxon>
        <taxon>Actinomycetes</taxon>
        <taxon>Kitasatosporales</taxon>
        <taxon>Streptomycetaceae</taxon>
        <taxon>Streptomyces</taxon>
        <taxon>Streptomyces violaceusniger group</taxon>
    </lineage>
</organism>
<name>G2P3L1_STRV4</name>
<dbReference type="EMBL" id="CP002994">
    <property type="protein sequence ID" value="AEM83239.1"/>
    <property type="molecule type" value="Genomic_DNA"/>
</dbReference>
<evidence type="ECO:0000313" key="2">
    <source>
        <dbReference type="EMBL" id="AEM83239.1"/>
    </source>
</evidence>